<dbReference type="EMBL" id="CP099419">
    <property type="protein sequence ID" value="USW49204.1"/>
    <property type="molecule type" value="Genomic_DNA"/>
</dbReference>
<accession>A0A9Q9AGX8</accession>
<evidence type="ECO:0000313" key="2">
    <source>
        <dbReference type="Proteomes" id="UP001056384"/>
    </source>
</evidence>
<proteinExistence type="predicted"/>
<sequence>MWTRNVWVNKRSDIRHRGRAADASWAGLLVTLRLFDFDLTRKQFAELYDRTLRSFPNDDFLQAHGRVLDELDESIVVVVLHSGWSN</sequence>
<name>A0A9Q9AGX8_9PEZI</name>
<dbReference type="Proteomes" id="UP001056384">
    <property type="component" value="Chromosome 2"/>
</dbReference>
<dbReference type="AlphaFoldDB" id="A0A9Q9AGX8"/>
<reference evidence="1" key="1">
    <citation type="submission" date="2022-06" db="EMBL/GenBank/DDBJ databases">
        <title>Complete genome sequences of two strains of the flax pathogen Septoria linicola.</title>
        <authorList>
            <person name="Lapalu N."/>
            <person name="Simon A."/>
            <person name="Demenou B."/>
            <person name="Paumier D."/>
            <person name="Guillot M.-P."/>
            <person name="Gout L."/>
            <person name="Valade R."/>
        </authorList>
    </citation>
    <scope>NUCLEOTIDE SEQUENCE</scope>
    <source>
        <strain evidence="1">SE15195</strain>
    </source>
</reference>
<gene>
    <name evidence="1" type="ORF">Slin15195_G025230</name>
</gene>
<protein>
    <submittedName>
        <fullName evidence="1">Uncharacterized protein</fullName>
    </submittedName>
</protein>
<evidence type="ECO:0000313" key="1">
    <source>
        <dbReference type="EMBL" id="USW49204.1"/>
    </source>
</evidence>
<keyword evidence="2" id="KW-1185">Reference proteome</keyword>
<organism evidence="1 2">
    <name type="scientific">Septoria linicola</name>
    <dbReference type="NCBI Taxonomy" id="215465"/>
    <lineage>
        <taxon>Eukaryota</taxon>
        <taxon>Fungi</taxon>
        <taxon>Dikarya</taxon>
        <taxon>Ascomycota</taxon>
        <taxon>Pezizomycotina</taxon>
        <taxon>Dothideomycetes</taxon>
        <taxon>Dothideomycetidae</taxon>
        <taxon>Mycosphaerellales</taxon>
        <taxon>Mycosphaerellaceae</taxon>
        <taxon>Septoria</taxon>
    </lineage>
</organism>